<accession>A0ABV4BHL5</accession>
<name>A0ABV4BHL5_9GAMM</name>
<evidence type="ECO:0000313" key="1">
    <source>
        <dbReference type="EMBL" id="MEY6433710.1"/>
    </source>
</evidence>
<protein>
    <submittedName>
        <fullName evidence="1">Uncharacterized protein</fullName>
    </submittedName>
</protein>
<gene>
    <name evidence="1" type="ORF">ABC977_14995</name>
</gene>
<organism evidence="1 2">
    <name type="scientific">Thioalkalicoccus limnaeus</name>
    <dbReference type="NCBI Taxonomy" id="120681"/>
    <lineage>
        <taxon>Bacteria</taxon>
        <taxon>Pseudomonadati</taxon>
        <taxon>Pseudomonadota</taxon>
        <taxon>Gammaproteobacteria</taxon>
        <taxon>Chromatiales</taxon>
        <taxon>Chromatiaceae</taxon>
        <taxon>Thioalkalicoccus</taxon>
    </lineage>
</organism>
<evidence type="ECO:0000313" key="2">
    <source>
        <dbReference type="Proteomes" id="UP001564408"/>
    </source>
</evidence>
<dbReference type="EMBL" id="JBDKXB010000026">
    <property type="protein sequence ID" value="MEY6433710.1"/>
    <property type="molecule type" value="Genomic_DNA"/>
</dbReference>
<dbReference type="Proteomes" id="UP001564408">
    <property type="component" value="Unassembled WGS sequence"/>
</dbReference>
<keyword evidence="2" id="KW-1185">Reference proteome</keyword>
<reference evidence="1 2" key="1">
    <citation type="submission" date="2024-05" db="EMBL/GenBank/DDBJ databases">
        <title>Genome Sequence and Characterization of the New Strain Purple Sulfur Bacterium of Genus Thioalkalicoccus.</title>
        <authorList>
            <person name="Bryantseva I.A."/>
            <person name="Kyndt J.A."/>
            <person name="Imhoff J.F."/>
        </authorList>
    </citation>
    <scope>NUCLEOTIDE SEQUENCE [LARGE SCALE GENOMIC DNA]</scope>
    <source>
        <strain evidence="1 2">Um2</strain>
    </source>
</reference>
<dbReference type="RefSeq" id="WP_369668097.1">
    <property type="nucleotide sequence ID" value="NZ_JBDKXB010000026.1"/>
</dbReference>
<sequence>MYNTNDPVQGPAVLTPGQPAGPILVVSLDLISEIIDSQPPADRRRRLRTLCAQLEADRAYFKARLALIGVPASVNQRTQQKTFTLLDQQVGARLIKVKEALVAKR</sequence>
<comment type="caution">
    <text evidence="1">The sequence shown here is derived from an EMBL/GenBank/DDBJ whole genome shotgun (WGS) entry which is preliminary data.</text>
</comment>
<proteinExistence type="predicted"/>